<organism evidence="2 3">
    <name type="scientific">Gossypium stocksii</name>
    <dbReference type="NCBI Taxonomy" id="47602"/>
    <lineage>
        <taxon>Eukaryota</taxon>
        <taxon>Viridiplantae</taxon>
        <taxon>Streptophyta</taxon>
        <taxon>Embryophyta</taxon>
        <taxon>Tracheophyta</taxon>
        <taxon>Spermatophyta</taxon>
        <taxon>Magnoliopsida</taxon>
        <taxon>eudicotyledons</taxon>
        <taxon>Gunneridae</taxon>
        <taxon>Pentapetalae</taxon>
        <taxon>rosids</taxon>
        <taxon>malvids</taxon>
        <taxon>Malvales</taxon>
        <taxon>Malvaceae</taxon>
        <taxon>Malvoideae</taxon>
        <taxon>Gossypium</taxon>
    </lineage>
</organism>
<evidence type="ECO:0000313" key="3">
    <source>
        <dbReference type="Proteomes" id="UP000828251"/>
    </source>
</evidence>
<feature type="region of interest" description="Disordered" evidence="1">
    <location>
        <begin position="32"/>
        <end position="60"/>
    </location>
</feature>
<sequence length="80" mass="9058">MSPQGISTIVHMKIIERLRGVDSPQYRLLHSDSQNDLEDFTDDVPLHHEDPPHSPPSSHCPVSFAATLTDLSERFTCFEQ</sequence>
<name>A0A9D4AAR8_9ROSI</name>
<keyword evidence="3" id="KW-1185">Reference proteome</keyword>
<proteinExistence type="predicted"/>
<evidence type="ECO:0000313" key="2">
    <source>
        <dbReference type="EMBL" id="KAH1106902.1"/>
    </source>
</evidence>
<dbReference type="Proteomes" id="UP000828251">
    <property type="component" value="Unassembled WGS sequence"/>
</dbReference>
<reference evidence="2 3" key="1">
    <citation type="journal article" date="2021" name="Plant Biotechnol. J.">
        <title>Multi-omics assisted identification of the key and species-specific regulatory components of drought-tolerant mechanisms in Gossypium stocksii.</title>
        <authorList>
            <person name="Yu D."/>
            <person name="Ke L."/>
            <person name="Zhang D."/>
            <person name="Wu Y."/>
            <person name="Sun Y."/>
            <person name="Mei J."/>
            <person name="Sun J."/>
            <person name="Sun Y."/>
        </authorList>
    </citation>
    <scope>NUCLEOTIDE SEQUENCE [LARGE SCALE GENOMIC DNA]</scope>
    <source>
        <strain evidence="3">cv. E1</strain>
        <tissue evidence="2">Leaf</tissue>
    </source>
</reference>
<dbReference type="AlphaFoldDB" id="A0A9D4AAR8"/>
<accession>A0A9D4AAR8</accession>
<evidence type="ECO:0000256" key="1">
    <source>
        <dbReference type="SAM" id="MobiDB-lite"/>
    </source>
</evidence>
<protein>
    <submittedName>
        <fullName evidence="2">Uncharacterized protein</fullName>
    </submittedName>
</protein>
<comment type="caution">
    <text evidence="2">The sequence shown here is derived from an EMBL/GenBank/DDBJ whole genome shotgun (WGS) entry which is preliminary data.</text>
</comment>
<gene>
    <name evidence="2" type="ORF">J1N35_010670</name>
</gene>
<dbReference type="EMBL" id="JAIQCV010000004">
    <property type="protein sequence ID" value="KAH1106902.1"/>
    <property type="molecule type" value="Genomic_DNA"/>
</dbReference>